<organism evidence="3 4">
    <name type="scientific">Halorhabdus tiamatea SARL4B</name>
    <dbReference type="NCBI Taxonomy" id="1033806"/>
    <lineage>
        <taxon>Archaea</taxon>
        <taxon>Methanobacteriati</taxon>
        <taxon>Methanobacteriota</taxon>
        <taxon>Stenosarchaea group</taxon>
        <taxon>Halobacteria</taxon>
        <taxon>Halobacteriales</taxon>
        <taxon>Haloarculaceae</taxon>
        <taxon>Halorhabdus</taxon>
    </lineage>
</organism>
<feature type="transmembrane region" description="Helical" evidence="1">
    <location>
        <begin position="43"/>
        <end position="62"/>
    </location>
</feature>
<evidence type="ECO:0000256" key="1">
    <source>
        <dbReference type="SAM" id="Phobius"/>
    </source>
</evidence>
<keyword evidence="1" id="KW-0812">Transmembrane</keyword>
<dbReference type="InterPro" id="IPR058464">
    <property type="entry name" value="DUF8151"/>
</dbReference>
<evidence type="ECO:0000313" key="3">
    <source>
        <dbReference type="EMBL" id="ERJ07272.1"/>
    </source>
</evidence>
<name>U2DNL8_9EURY</name>
<keyword evidence="1" id="KW-0472">Membrane</keyword>
<accession>U2DNL8</accession>
<dbReference type="AlphaFoldDB" id="U2DNL8"/>
<dbReference type="OrthoDB" id="237375at2157"/>
<comment type="caution">
    <text evidence="3">The sequence shown here is derived from an EMBL/GenBank/DDBJ whole genome shotgun (WGS) entry which is preliminary data.</text>
</comment>
<keyword evidence="1" id="KW-1133">Transmembrane helix</keyword>
<dbReference type="RefSeq" id="WP_008523987.1">
    <property type="nucleotide sequence ID" value="NC_021921.1"/>
</dbReference>
<reference evidence="3 4" key="1">
    <citation type="journal article" date="2011" name="J. Bacteriol.">
        <title>Genome sequence of Halorhabdus tiamatea, the first archaeon isolated from a deep-sea anoxic brine lake.</title>
        <authorList>
            <person name="Antunes A."/>
            <person name="Alam I."/>
            <person name="Bajic V.B."/>
            <person name="Stingl U."/>
        </authorList>
    </citation>
    <scope>NUCLEOTIDE SEQUENCE [LARGE SCALE GENOMIC DNA]</scope>
    <source>
        <strain evidence="3 4">SARL4B</strain>
    </source>
</reference>
<dbReference type="EMBL" id="AFNT02000005">
    <property type="protein sequence ID" value="ERJ07272.1"/>
    <property type="molecule type" value="Genomic_DNA"/>
</dbReference>
<dbReference type="eggNOG" id="arCOG10294">
    <property type="taxonomic scope" value="Archaea"/>
</dbReference>
<proteinExistence type="predicted"/>
<evidence type="ECO:0000259" key="2">
    <source>
        <dbReference type="Pfam" id="PF26478"/>
    </source>
</evidence>
<gene>
    <name evidence="3" type="ORF">HLRTI_000630</name>
</gene>
<dbReference type="GeneID" id="23799379"/>
<dbReference type="Proteomes" id="UP000003861">
    <property type="component" value="Unassembled WGS sequence"/>
</dbReference>
<feature type="domain" description="DUF8151" evidence="2">
    <location>
        <begin position="2"/>
        <end position="74"/>
    </location>
</feature>
<reference evidence="3 4" key="2">
    <citation type="journal article" date="2013" name="PLoS ONE">
        <title>INDIGO - INtegrated Data Warehouse of MIcrobial GenOmes with Examples from the Red Sea Extremophiles.</title>
        <authorList>
            <person name="Alam I."/>
            <person name="Antunes A."/>
            <person name="Kamau A.A."/>
            <person name="Ba Alawi W."/>
            <person name="Kalkatawi M."/>
            <person name="Stingl U."/>
            <person name="Bajic V.B."/>
        </authorList>
    </citation>
    <scope>NUCLEOTIDE SEQUENCE [LARGE SCALE GENOMIC DNA]</scope>
    <source>
        <strain evidence="3 4">SARL4B</strain>
    </source>
</reference>
<feature type="transmembrane region" description="Helical" evidence="1">
    <location>
        <begin position="12"/>
        <end position="31"/>
    </location>
</feature>
<dbReference type="Pfam" id="PF26478">
    <property type="entry name" value="DUF8151"/>
    <property type="match status" value="1"/>
</dbReference>
<sequence length="76" mass="7820">MLNVLTEQLTGLAMGLLAGVLTLVGFVAESAAFENLAAGQQVIGVWEIVVGTLLLVAGAKLVRDEAVPRLMAITDG</sequence>
<evidence type="ECO:0000313" key="4">
    <source>
        <dbReference type="Proteomes" id="UP000003861"/>
    </source>
</evidence>
<protein>
    <recommendedName>
        <fullName evidence="2">DUF8151 domain-containing protein</fullName>
    </recommendedName>
</protein>